<evidence type="ECO:0000313" key="3">
    <source>
        <dbReference type="EMBL" id="QHA04921.1"/>
    </source>
</evidence>
<proteinExistence type="predicted"/>
<accession>A0A6I6N388</accession>
<feature type="signal peptide" evidence="2">
    <location>
        <begin position="1"/>
        <end position="24"/>
    </location>
</feature>
<evidence type="ECO:0000256" key="1">
    <source>
        <dbReference type="SAM" id="MobiDB-lite"/>
    </source>
</evidence>
<gene>
    <name evidence="3" type="ORF">GQF42_17905</name>
</gene>
<dbReference type="AlphaFoldDB" id="A0A6I6N388"/>
<name>A0A6I6N388_9ACTN</name>
<organism evidence="3 4">
    <name type="scientific">Streptomyces broussonetiae</name>
    <dbReference type="NCBI Taxonomy" id="2686304"/>
    <lineage>
        <taxon>Bacteria</taxon>
        <taxon>Bacillati</taxon>
        <taxon>Actinomycetota</taxon>
        <taxon>Actinomycetes</taxon>
        <taxon>Kitasatosporales</taxon>
        <taxon>Streptomycetaceae</taxon>
        <taxon>Streptomyces</taxon>
    </lineage>
</organism>
<feature type="region of interest" description="Disordered" evidence="1">
    <location>
        <begin position="108"/>
        <end position="156"/>
    </location>
</feature>
<sequence length="202" mass="19645">MGSLRLTVCTGILAVAAFVPTAHAADSGSVSVTPDSPAPGTDVALRVHGCSGAVGTAVSTAFVSDARLTGSRGTLAGQIRVRSSLSPGAYDVRISCADYVMTGRITVAGRGRGADPGKGADPGTAPGRGSGQADEPTQPPAASPVAPVHAGGGGTATHFATVATSESGPDTAQAVTGIGLAAVAALAVGLRAHRGRNSRNPR</sequence>
<keyword evidence="4" id="KW-1185">Reference proteome</keyword>
<dbReference type="KEGG" id="sbro:GQF42_17905"/>
<dbReference type="Proteomes" id="UP000436138">
    <property type="component" value="Chromosome"/>
</dbReference>
<evidence type="ECO:0000256" key="2">
    <source>
        <dbReference type="SAM" id="SignalP"/>
    </source>
</evidence>
<evidence type="ECO:0008006" key="5">
    <source>
        <dbReference type="Google" id="ProtNLM"/>
    </source>
</evidence>
<feature type="chain" id="PRO_5026267189" description="Sortase" evidence="2">
    <location>
        <begin position="25"/>
        <end position="202"/>
    </location>
</feature>
<protein>
    <recommendedName>
        <fullName evidence="5">Sortase</fullName>
    </recommendedName>
</protein>
<dbReference type="EMBL" id="CP047020">
    <property type="protein sequence ID" value="QHA04921.1"/>
    <property type="molecule type" value="Genomic_DNA"/>
</dbReference>
<reference evidence="3 4" key="1">
    <citation type="submission" date="2019-12" db="EMBL/GenBank/DDBJ databases">
        <title>Streptomyces sp. strain T44 isolated from rhizosphere soil of Broussonetia papyrifera.</title>
        <authorList>
            <person name="Mo P."/>
        </authorList>
    </citation>
    <scope>NUCLEOTIDE SEQUENCE [LARGE SCALE GENOMIC DNA]</scope>
    <source>
        <strain evidence="3 4">T44</strain>
    </source>
</reference>
<keyword evidence="2" id="KW-0732">Signal</keyword>
<evidence type="ECO:0000313" key="4">
    <source>
        <dbReference type="Proteomes" id="UP000436138"/>
    </source>
</evidence>
<dbReference type="RefSeq" id="WP_158921141.1">
    <property type="nucleotide sequence ID" value="NZ_CP047020.1"/>
</dbReference>